<accession>A0A075G9D5</accession>
<proteinExistence type="predicted"/>
<name>A0A075G9D5_9EURY</name>
<dbReference type="InterPro" id="IPR008136">
    <property type="entry name" value="CinA_C"/>
</dbReference>
<dbReference type="EMBL" id="KF900587">
    <property type="protein sequence ID" value="AIF00294.1"/>
    <property type="molecule type" value="Genomic_DNA"/>
</dbReference>
<evidence type="ECO:0000256" key="1">
    <source>
        <dbReference type="SAM" id="MobiDB-lite"/>
    </source>
</evidence>
<dbReference type="AlphaFoldDB" id="A0A075G9D5"/>
<reference evidence="3" key="1">
    <citation type="journal article" date="2014" name="Genome Biol. Evol.">
        <title>Pangenome evidence for extensive interdomain horizontal transfer affecting lineage core and shell genes in uncultured planktonic thaumarchaeota and euryarchaeota.</title>
        <authorList>
            <person name="Deschamps P."/>
            <person name="Zivanovic Y."/>
            <person name="Moreira D."/>
            <person name="Rodriguez-Valera F."/>
            <person name="Lopez-Garcia P."/>
        </authorList>
    </citation>
    <scope>NUCLEOTIDE SEQUENCE</scope>
</reference>
<evidence type="ECO:0000313" key="3">
    <source>
        <dbReference type="EMBL" id="AIF00294.1"/>
    </source>
</evidence>
<sequence>MNVVEETAGLASRVTRRLRKRGWTVSTAESCTGGLLASLITDISGASEWFKQGWVVYSNDSKMRELGVEKTAFDEGEAGAVSHEVALQMARGARYQSDSDVAIAITGIAGPGGSTSDKEVGRVHVAVSTEDYFLVRRMDYGENDRLDNKRSFAAFALRLTLEALDRVEGSQTFESEASERQAEDSEADTSEFDPSDEEWEGSMSWQSSKKTVAEEISEVDLASLTDWDD</sequence>
<dbReference type="Pfam" id="PF02464">
    <property type="entry name" value="CinA"/>
    <property type="match status" value="1"/>
</dbReference>
<evidence type="ECO:0000259" key="2">
    <source>
        <dbReference type="Pfam" id="PF02464"/>
    </source>
</evidence>
<feature type="domain" description="CinA C-terminal" evidence="2">
    <location>
        <begin position="10"/>
        <end position="163"/>
    </location>
</feature>
<feature type="compositionally biased region" description="Acidic residues" evidence="1">
    <location>
        <begin position="184"/>
        <end position="200"/>
    </location>
</feature>
<protein>
    <submittedName>
        <fullName evidence="3">Competence/damage-inducible protein (CinA)</fullName>
    </submittedName>
</protein>
<dbReference type="Gene3D" id="3.90.950.20">
    <property type="entry name" value="CinA-like"/>
    <property type="match status" value="1"/>
</dbReference>
<feature type="region of interest" description="Disordered" evidence="1">
    <location>
        <begin position="169"/>
        <end position="211"/>
    </location>
</feature>
<dbReference type="SUPFAM" id="SSF142433">
    <property type="entry name" value="CinA-like"/>
    <property type="match status" value="1"/>
</dbReference>
<dbReference type="InterPro" id="IPR036653">
    <property type="entry name" value="CinA-like_C"/>
</dbReference>
<dbReference type="NCBIfam" id="TIGR00199">
    <property type="entry name" value="PncC_domain"/>
    <property type="match status" value="1"/>
</dbReference>
<organism evidence="3">
    <name type="scientific">uncultured marine group II/III euryarchaeote KM3_12_H08</name>
    <dbReference type="NCBI Taxonomy" id="1457862"/>
    <lineage>
        <taxon>Archaea</taxon>
        <taxon>Methanobacteriati</taxon>
        <taxon>Methanobacteriota</taxon>
        <taxon>environmental samples</taxon>
    </lineage>
</organism>
<gene>
    <name evidence="3" type="primary">cinA</name>
</gene>